<organism evidence="3 4">
    <name type="scientific">Helicocarpus griseus UAMH5409</name>
    <dbReference type="NCBI Taxonomy" id="1447875"/>
    <lineage>
        <taxon>Eukaryota</taxon>
        <taxon>Fungi</taxon>
        <taxon>Dikarya</taxon>
        <taxon>Ascomycota</taxon>
        <taxon>Pezizomycotina</taxon>
        <taxon>Eurotiomycetes</taxon>
        <taxon>Eurotiomycetidae</taxon>
        <taxon>Onygenales</taxon>
        <taxon>Ajellomycetaceae</taxon>
        <taxon>Helicocarpus</taxon>
    </lineage>
</organism>
<keyword evidence="2" id="KW-0472">Membrane</keyword>
<dbReference type="AlphaFoldDB" id="A0A2B7XPT4"/>
<protein>
    <recommendedName>
        <fullName evidence="5">NAD(P)-binding protein</fullName>
    </recommendedName>
</protein>
<dbReference type="Gene3D" id="3.40.50.720">
    <property type="entry name" value="NAD(P)-binding Rossmann-like Domain"/>
    <property type="match status" value="1"/>
</dbReference>
<dbReference type="InterPro" id="IPR052228">
    <property type="entry name" value="Sec_Metab_Biosynth_Oxidored"/>
</dbReference>
<dbReference type="GO" id="GO:0016491">
    <property type="term" value="F:oxidoreductase activity"/>
    <property type="evidence" value="ECO:0007669"/>
    <property type="project" value="UniProtKB-KW"/>
</dbReference>
<feature type="transmembrane region" description="Helical" evidence="2">
    <location>
        <begin position="20"/>
        <end position="41"/>
    </location>
</feature>
<dbReference type="Proteomes" id="UP000223968">
    <property type="component" value="Unassembled WGS sequence"/>
</dbReference>
<accession>A0A2B7XPT4</accession>
<gene>
    <name evidence="3" type="ORF">AJ79_05356</name>
</gene>
<keyword evidence="4" id="KW-1185">Reference proteome</keyword>
<sequence length="347" mass="37783">MVNLQTVKSHNASLKSLGSGLVAVFVGGTSGISLSTALAFARHTTSPKIYLIGRSQSAADTAIASIKTINPSAQSTFLQSDISLLKNVDTTCTEILAKEKRLNLLFMTPGYFTLKGRDETAEGLDRKFSLHYYARMRFIANLLPLLTAAAQDSSASAGFRLSRVVTVLDPHGSVRAGGSGSLDYSDLSLKNSFSSSKCAAHATLMNDLYLEAMAQRHPLTSFVHTYPSVVSTGVMRELWFGHAFSVLLKTLFRPFMVPLEESGERHLFAATSRRFPAKAEAEEVEGDVEIGSDGIKGDGCYWVNWNDEVFPANNRLEKTRAEGGVEKVVQHTDEVFKQVCEEGKSCP</sequence>
<reference evidence="3 4" key="1">
    <citation type="submission" date="2017-10" db="EMBL/GenBank/DDBJ databases">
        <title>Comparative genomics in systemic dimorphic fungi from Ajellomycetaceae.</title>
        <authorList>
            <person name="Munoz J.F."/>
            <person name="Mcewen J.G."/>
            <person name="Clay O.K."/>
            <person name="Cuomo C.A."/>
        </authorList>
    </citation>
    <scope>NUCLEOTIDE SEQUENCE [LARGE SCALE GENOMIC DNA]</scope>
    <source>
        <strain evidence="3 4">UAMH5409</strain>
    </source>
</reference>
<dbReference type="STRING" id="1447875.A0A2B7XPT4"/>
<proteinExistence type="predicted"/>
<evidence type="ECO:0000256" key="1">
    <source>
        <dbReference type="ARBA" id="ARBA00023002"/>
    </source>
</evidence>
<evidence type="ECO:0000313" key="3">
    <source>
        <dbReference type="EMBL" id="PGH10642.1"/>
    </source>
</evidence>
<dbReference type="InterPro" id="IPR036291">
    <property type="entry name" value="NAD(P)-bd_dom_sf"/>
</dbReference>
<keyword evidence="1" id="KW-0560">Oxidoreductase</keyword>
<dbReference type="FunFam" id="3.40.50.720:FF:000637">
    <property type="entry name" value="Uncharacterized oxidoreductase C736.13"/>
    <property type="match status" value="1"/>
</dbReference>
<evidence type="ECO:0000256" key="2">
    <source>
        <dbReference type="SAM" id="Phobius"/>
    </source>
</evidence>
<dbReference type="EMBL" id="PDNB01000084">
    <property type="protein sequence ID" value="PGH10642.1"/>
    <property type="molecule type" value="Genomic_DNA"/>
</dbReference>
<keyword evidence="2" id="KW-0812">Transmembrane</keyword>
<evidence type="ECO:0008006" key="5">
    <source>
        <dbReference type="Google" id="ProtNLM"/>
    </source>
</evidence>
<comment type="caution">
    <text evidence="3">The sequence shown here is derived from an EMBL/GenBank/DDBJ whole genome shotgun (WGS) entry which is preliminary data.</text>
</comment>
<dbReference type="PANTHER" id="PTHR47534">
    <property type="entry name" value="YALI0E05731P"/>
    <property type="match status" value="1"/>
</dbReference>
<dbReference type="PANTHER" id="PTHR47534:SF2">
    <property type="entry name" value="KETOREDUCTASE (KR) DOMAIN-CONTAINING PROTEIN-RELATED"/>
    <property type="match status" value="1"/>
</dbReference>
<evidence type="ECO:0000313" key="4">
    <source>
        <dbReference type="Proteomes" id="UP000223968"/>
    </source>
</evidence>
<dbReference type="SUPFAM" id="SSF51735">
    <property type="entry name" value="NAD(P)-binding Rossmann-fold domains"/>
    <property type="match status" value="1"/>
</dbReference>
<keyword evidence="2" id="KW-1133">Transmembrane helix</keyword>
<dbReference type="OrthoDB" id="2898509at2759"/>
<name>A0A2B7XPT4_9EURO</name>